<organism evidence="7 8">
    <name type="scientific">Adonisia turfae CCMR0082</name>
    <dbReference type="NCBI Taxonomy" id="2304604"/>
    <lineage>
        <taxon>Bacteria</taxon>
        <taxon>Bacillati</taxon>
        <taxon>Cyanobacteriota</taxon>
        <taxon>Adonisia</taxon>
        <taxon>Adonisia turfae</taxon>
    </lineage>
</organism>
<accession>A0A6M0S6E3</accession>
<dbReference type="GO" id="GO:0006352">
    <property type="term" value="P:DNA-templated transcription initiation"/>
    <property type="evidence" value="ECO:0007669"/>
    <property type="project" value="InterPro"/>
</dbReference>
<dbReference type="Gene3D" id="1.10.1740.10">
    <property type="match status" value="1"/>
</dbReference>
<dbReference type="Gene3D" id="1.10.10.10">
    <property type="entry name" value="Winged helix-like DNA-binding domain superfamily/Winged helix DNA-binding domain"/>
    <property type="match status" value="1"/>
</dbReference>
<dbReference type="EMBL" id="QZCE01000002">
    <property type="protein sequence ID" value="NEZ63930.1"/>
    <property type="molecule type" value="Genomic_DNA"/>
</dbReference>
<evidence type="ECO:0000256" key="2">
    <source>
        <dbReference type="ARBA" id="ARBA00023015"/>
    </source>
</evidence>
<evidence type="ECO:0000256" key="3">
    <source>
        <dbReference type="ARBA" id="ARBA00023082"/>
    </source>
</evidence>
<reference evidence="7 8" key="1">
    <citation type="journal article" date="2020" name="Microb. Ecol.">
        <title>Ecogenomics of the Marine Benthic Filamentous Cyanobacterium Adonisia.</title>
        <authorList>
            <person name="Walter J.M."/>
            <person name="Coutinho F.H."/>
            <person name="Leomil L."/>
            <person name="Hargreaves P.I."/>
            <person name="Campeao M.E."/>
            <person name="Vieira V.V."/>
            <person name="Silva B.S."/>
            <person name="Fistarol G.O."/>
            <person name="Salomon P.S."/>
            <person name="Sawabe T."/>
            <person name="Mino S."/>
            <person name="Hosokawa M."/>
            <person name="Miyashita H."/>
            <person name="Maruyama F."/>
            <person name="van Verk M.C."/>
            <person name="Dutilh B.E."/>
            <person name="Thompson C.C."/>
            <person name="Thompson F.L."/>
        </authorList>
    </citation>
    <scope>NUCLEOTIDE SEQUENCE [LARGE SCALE GENOMIC DNA]</scope>
    <source>
        <strain evidence="7 8">CCMR0082</strain>
    </source>
</reference>
<evidence type="ECO:0000256" key="1">
    <source>
        <dbReference type="ARBA" id="ARBA00010641"/>
    </source>
</evidence>
<evidence type="ECO:0000256" key="5">
    <source>
        <dbReference type="ARBA" id="ARBA00023163"/>
    </source>
</evidence>
<dbReference type="InterPro" id="IPR014284">
    <property type="entry name" value="RNA_pol_sigma-70_dom"/>
</dbReference>
<evidence type="ECO:0000259" key="6">
    <source>
        <dbReference type="SMART" id="SM00421"/>
    </source>
</evidence>
<dbReference type="SUPFAM" id="SSF88946">
    <property type="entry name" value="Sigma2 domain of RNA polymerase sigma factors"/>
    <property type="match status" value="1"/>
</dbReference>
<dbReference type="InterPro" id="IPR036388">
    <property type="entry name" value="WH-like_DNA-bd_sf"/>
</dbReference>
<dbReference type="Proteomes" id="UP000473574">
    <property type="component" value="Unassembled WGS sequence"/>
</dbReference>
<dbReference type="InterPro" id="IPR000792">
    <property type="entry name" value="Tscrpt_reg_LuxR_C"/>
</dbReference>
<dbReference type="InterPro" id="IPR039425">
    <property type="entry name" value="RNA_pol_sigma-70-like"/>
</dbReference>
<dbReference type="InterPro" id="IPR013325">
    <property type="entry name" value="RNA_pol_sigma_r2"/>
</dbReference>
<dbReference type="Pfam" id="PF04545">
    <property type="entry name" value="Sigma70_r4"/>
    <property type="match status" value="1"/>
</dbReference>
<dbReference type="PANTHER" id="PTHR43133:SF62">
    <property type="entry name" value="RNA POLYMERASE SIGMA FACTOR SIGZ"/>
    <property type="match status" value="1"/>
</dbReference>
<dbReference type="Pfam" id="PF04542">
    <property type="entry name" value="Sigma70_r2"/>
    <property type="match status" value="1"/>
</dbReference>
<protein>
    <submittedName>
        <fullName evidence="7">Sigma-70 family RNA polymerase sigma factor</fullName>
    </submittedName>
</protein>
<evidence type="ECO:0000313" key="8">
    <source>
        <dbReference type="Proteomes" id="UP000473574"/>
    </source>
</evidence>
<comment type="similarity">
    <text evidence="1">Belongs to the sigma-70 factor family. ECF subfamily.</text>
</comment>
<name>A0A6M0S6E3_9CYAN</name>
<evidence type="ECO:0000313" key="7">
    <source>
        <dbReference type="EMBL" id="NEZ63930.1"/>
    </source>
</evidence>
<dbReference type="SMART" id="SM00421">
    <property type="entry name" value="HTH_LUXR"/>
    <property type="match status" value="1"/>
</dbReference>
<feature type="domain" description="HTH luxR-type" evidence="6">
    <location>
        <begin position="140"/>
        <end position="194"/>
    </location>
</feature>
<dbReference type="InterPro" id="IPR007630">
    <property type="entry name" value="RNA_pol_sigma70_r4"/>
</dbReference>
<dbReference type="RefSeq" id="WP_163663837.1">
    <property type="nucleotide sequence ID" value="NZ_QZCE01000002.1"/>
</dbReference>
<dbReference type="SUPFAM" id="SSF88659">
    <property type="entry name" value="Sigma3 and sigma4 domains of RNA polymerase sigma factors"/>
    <property type="match status" value="1"/>
</dbReference>
<keyword evidence="2" id="KW-0805">Transcription regulation</keyword>
<proteinExistence type="inferred from homology"/>
<dbReference type="GO" id="GO:0016987">
    <property type="term" value="F:sigma factor activity"/>
    <property type="evidence" value="ECO:0007669"/>
    <property type="project" value="UniProtKB-KW"/>
</dbReference>
<dbReference type="InterPro" id="IPR013324">
    <property type="entry name" value="RNA_pol_sigma_r3/r4-like"/>
</dbReference>
<keyword evidence="5" id="KW-0804">Transcription</keyword>
<keyword evidence="4" id="KW-0238">DNA-binding</keyword>
<dbReference type="PANTHER" id="PTHR43133">
    <property type="entry name" value="RNA POLYMERASE ECF-TYPE SIGMA FACTO"/>
    <property type="match status" value="1"/>
</dbReference>
<dbReference type="GO" id="GO:0003677">
    <property type="term" value="F:DNA binding"/>
    <property type="evidence" value="ECO:0007669"/>
    <property type="project" value="UniProtKB-KW"/>
</dbReference>
<keyword evidence="3" id="KW-0731">Sigma factor</keyword>
<comment type="caution">
    <text evidence="7">The sequence shown here is derived from an EMBL/GenBank/DDBJ whole genome shotgun (WGS) entry which is preliminary data.</text>
</comment>
<gene>
    <name evidence="7" type="ORF">D0962_14230</name>
</gene>
<evidence type="ECO:0000256" key="4">
    <source>
        <dbReference type="ARBA" id="ARBA00023125"/>
    </source>
</evidence>
<dbReference type="NCBIfam" id="NF009172">
    <property type="entry name" value="PRK12519.1"/>
    <property type="match status" value="1"/>
</dbReference>
<dbReference type="AlphaFoldDB" id="A0A6M0S6E3"/>
<dbReference type="NCBIfam" id="TIGR02937">
    <property type="entry name" value="sigma70-ECF"/>
    <property type="match status" value="1"/>
</dbReference>
<dbReference type="InterPro" id="IPR007627">
    <property type="entry name" value="RNA_pol_sigma70_r2"/>
</dbReference>
<sequence length="194" mass="22455">MGPIESWEETATSDAISSDADLLASLRAGQVEALRMLYQRYGRLVYTLSRRILHSDEEAEEITQDVFLTLWRKDAYQATRGSLSRYLVVLARSRSIDRLRSQTSHRQRLYKWHLMMADVASTPLDMATLTERGERTRQALSRLSDKERQVIEIAYYEGLSQSEIAQRLDIPLGTVKSRSRQALRKLRQTLQDHL</sequence>
<dbReference type="CDD" id="cd06171">
    <property type="entry name" value="Sigma70_r4"/>
    <property type="match status" value="1"/>
</dbReference>